<dbReference type="EMBL" id="JARYMX010000003">
    <property type="protein sequence ID" value="KAJ9557735.1"/>
    <property type="molecule type" value="Genomic_DNA"/>
</dbReference>
<dbReference type="PANTHER" id="PTHR47481:SF10">
    <property type="entry name" value="COPIA-LIKE POLYPROTEIN_RETROTRANSPOSON"/>
    <property type="match status" value="1"/>
</dbReference>
<feature type="region of interest" description="Disordered" evidence="1">
    <location>
        <begin position="27"/>
        <end position="55"/>
    </location>
</feature>
<feature type="compositionally biased region" description="Polar residues" evidence="1">
    <location>
        <begin position="44"/>
        <end position="54"/>
    </location>
</feature>
<evidence type="ECO:0000256" key="1">
    <source>
        <dbReference type="SAM" id="MobiDB-lite"/>
    </source>
</evidence>
<dbReference type="Proteomes" id="UP001172457">
    <property type="component" value="Chromosome 3"/>
</dbReference>
<protein>
    <submittedName>
        <fullName evidence="2">Uncharacterized protein</fullName>
    </submittedName>
</protein>
<comment type="caution">
    <text evidence="2">The sequence shown here is derived from an EMBL/GenBank/DDBJ whole genome shotgun (WGS) entry which is preliminary data.</text>
</comment>
<evidence type="ECO:0000313" key="3">
    <source>
        <dbReference type="Proteomes" id="UP001172457"/>
    </source>
</evidence>
<accession>A0AA38WMC8</accession>
<name>A0AA38WMC8_9ASTR</name>
<dbReference type="AlphaFoldDB" id="A0AA38WMC8"/>
<evidence type="ECO:0000313" key="2">
    <source>
        <dbReference type="EMBL" id="KAJ9557735.1"/>
    </source>
</evidence>
<reference evidence="2" key="1">
    <citation type="submission" date="2023-03" db="EMBL/GenBank/DDBJ databases">
        <title>Chromosome-scale reference genome and RAD-based genetic map of yellow starthistle (Centaurea solstitialis) reveal putative structural variation and QTLs associated with invader traits.</title>
        <authorList>
            <person name="Reatini B."/>
            <person name="Cang F.A."/>
            <person name="Jiang Q."/>
            <person name="Mckibben M.T.W."/>
            <person name="Barker M.S."/>
            <person name="Rieseberg L.H."/>
            <person name="Dlugosch K.M."/>
        </authorList>
    </citation>
    <scope>NUCLEOTIDE SEQUENCE</scope>
    <source>
        <strain evidence="2">CAN-66</strain>
        <tissue evidence="2">Leaf</tissue>
    </source>
</reference>
<sequence length="187" mass="21203">MNVFTTKNSVYSNQVYSDDLKSSLKTPVPDGGFHADSPAMRQPSMANTSSSTTPHPAFGVNKIKNFIPIILNQENGKYASWVKIFRIHASAYNVLDHIDACVPRPPSVDAPTWNRIDAIVKQWIYDTISKDLLKTVIMKPHDTAQEVWTSLKELFQDNKQTTVDFYRTERMAVSRIRYIVAPEDKGL</sequence>
<proteinExistence type="predicted"/>
<dbReference type="PANTHER" id="PTHR47481">
    <property type="match status" value="1"/>
</dbReference>
<gene>
    <name evidence="2" type="ORF">OSB04_012349</name>
</gene>
<organism evidence="2 3">
    <name type="scientific">Centaurea solstitialis</name>
    <name type="common">yellow star-thistle</name>
    <dbReference type="NCBI Taxonomy" id="347529"/>
    <lineage>
        <taxon>Eukaryota</taxon>
        <taxon>Viridiplantae</taxon>
        <taxon>Streptophyta</taxon>
        <taxon>Embryophyta</taxon>
        <taxon>Tracheophyta</taxon>
        <taxon>Spermatophyta</taxon>
        <taxon>Magnoliopsida</taxon>
        <taxon>eudicotyledons</taxon>
        <taxon>Gunneridae</taxon>
        <taxon>Pentapetalae</taxon>
        <taxon>asterids</taxon>
        <taxon>campanulids</taxon>
        <taxon>Asterales</taxon>
        <taxon>Asteraceae</taxon>
        <taxon>Carduoideae</taxon>
        <taxon>Cardueae</taxon>
        <taxon>Centaureinae</taxon>
        <taxon>Centaurea</taxon>
    </lineage>
</organism>
<keyword evidence="3" id="KW-1185">Reference proteome</keyword>